<evidence type="ECO:0000313" key="1">
    <source>
        <dbReference type="EMBL" id="MCB8878151.1"/>
    </source>
</evidence>
<reference evidence="1" key="1">
    <citation type="journal article" date="2021" name="Microorganisms">
        <title>Acidisoma silvae sp. nov. and Acidisomacellulosilytica sp. nov., Two Acidophilic Bacteria Isolated from Decaying Wood, Hydrolyzing Cellulose and Producing Poly-3-hydroxybutyrate.</title>
        <authorList>
            <person name="Mieszkin S."/>
            <person name="Pouder E."/>
            <person name="Uroz S."/>
            <person name="Simon-Colin C."/>
            <person name="Alain K."/>
        </authorList>
    </citation>
    <scope>NUCLEOTIDE SEQUENCE</scope>
    <source>
        <strain evidence="1">HW T2.11</strain>
    </source>
</reference>
<name>A0A963YVY8_9PROT</name>
<comment type="caution">
    <text evidence="1">The sequence shown here is derived from an EMBL/GenBank/DDBJ whole genome shotgun (WGS) entry which is preliminary data.</text>
</comment>
<dbReference type="AlphaFoldDB" id="A0A963YVY8"/>
<organism evidence="1 2">
    <name type="scientific">Acidisoma silvae</name>
    <dbReference type="NCBI Taxonomy" id="2802396"/>
    <lineage>
        <taxon>Bacteria</taxon>
        <taxon>Pseudomonadati</taxon>
        <taxon>Pseudomonadota</taxon>
        <taxon>Alphaproteobacteria</taxon>
        <taxon>Acetobacterales</taxon>
        <taxon>Acidocellaceae</taxon>
        <taxon>Acidisoma</taxon>
    </lineage>
</organism>
<accession>A0A963YVY8</accession>
<dbReference type="InterPro" id="IPR014989">
    <property type="entry name" value="DUF1839"/>
</dbReference>
<sequence>MRRLRIRTTGAGLVSPSRPQSCRVAGACPGGTVAELSLHTEPRQTARFTPHALHGGGQSWPETNCYTDLWIEVLAKLGEIPEAAFGFGIAQAYEGDQFTFCKIPSEDLRRLYGLTVQEISIYHTLDQHIAQHVGRGRVVLLEVDAFYLPDTLTTTYRRQHVKTTIAVDYIDLATKRSEYFHNAARSVLQDEDYYGAFRLRPEFSEQPDLLSPYVEIVKRGAAPLDPAALHATAVDLLRRHLSDRPTISPFSAWRDAFPNDLARLSARPETFHDYAFHFPRAIGANFELFGSHAAWLAPDQLLSVQKACARIAHTTKILQFRLARSIARNYPDLCLECFDTLEAAYAEIVQDLRWFTS</sequence>
<dbReference type="Proteomes" id="UP000708298">
    <property type="component" value="Unassembled WGS sequence"/>
</dbReference>
<protein>
    <submittedName>
        <fullName evidence="1">DUF1839 family protein</fullName>
    </submittedName>
</protein>
<reference evidence="1" key="2">
    <citation type="submission" date="2021-01" db="EMBL/GenBank/DDBJ databases">
        <authorList>
            <person name="Mieszkin S."/>
            <person name="Pouder E."/>
            <person name="Alain K."/>
        </authorList>
    </citation>
    <scope>NUCLEOTIDE SEQUENCE</scope>
    <source>
        <strain evidence="1">HW T2.11</strain>
    </source>
</reference>
<dbReference type="Pfam" id="PF08893">
    <property type="entry name" value="DUF1839"/>
    <property type="match status" value="1"/>
</dbReference>
<gene>
    <name evidence="1" type="ORF">ASILVAE211_23410</name>
</gene>
<keyword evidence="2" id="KW-1185">Reference proteome</keyword>
<dbReference type="EMBL" id="JAESVB010000025">
    <property type="protein sequence ID" value="MCB8878151.1"/>
    <property type="molecule type" value="Genomic_DNA"/>
</dbReference>
<evidence type="ECO:0000313" key="2">
    <source>
        <dbReference type="Proteomes" id="UP000708298"/>
    </source>
</evidence>
<proteinExistence type="predicted"/>